<feature type="region of interest" description="Disordered" evidence="1">
    <location>
        <begin position="53"/>
        <end position="77"/>
    </location>
</feature>
<dbReference type="EMBL" id="KN587135">
    <property type="protein sequence ID" value="KHJ81654.1"/>
    <property type="molecule type" value="Genomic_DNA"/>
</dbReference>
<sequence length="110" mass="12331">DQLVKSRISADGETLFLATASQVKSTSCAVQIHRVASDGSTFSGPIQTCYRPEHADSKQARSTVHIDDRPRRSSTRCTPTTNPILCTTLQLWFWLRIGFGRLLSKIRLLR</sequence>
<dbReference type="Proteomes" id="UP000053660">
    <property type="component" value="Unassembled WGS sequence"/>
</dbReference>
<evidence type="ECO:0000313" key="2">
    <source>
        <dbReference type="EMBL" id="KHJ81654.1"/>
    </source>
</evidence>
<feature type="non-terminal residue" evidence="2">
    <location>
        <position position="1"/>
    </location>
</feature>
<proteinExistence type="predicted"/>
<keyword evidence="3" id="KW-1185">Reference proteome</keyword>
<reference evidence="2 3" key="1">
    <citation type="submission" date="2014-03" db="EMBL/GenBank/DDBJ databases">
        <title>Draft genome of the hookworm Oesophagostomum dentatum.</title>
        <authorList>
            <person name="Mitreva M."/>
        </authorList>
    </citation>
    <scope>NUCLEOTIDE SEQUENCE [LARGE SCALE GENOMIC DNA]</scope>
    <source>
        <strain evidence="2 3">OD-Hann</strain>
    </source>
</reference>
<evidence type="ECO:0000256" key="1">
    <source>
        <dbReference type="SAM" id="MobiDB-lite"/>
    </source>
</evidence>
<name>A0A0B1S9S5_OESDE</name>
<dbReference type="AlphaFoldDB" id="A0A0B1S9S5"/>
<organism evidence="2 3">
    <name type="scientific">Oesophagostomum dentatum</name>
    <name type="common">Nodular worm</name>
    <dbReference type="NCBI Taxonomy" id="61180"/>
    <lineage>
        <taxon>Eukaryota</taxon>
        <taxon>Metazoa</taxon>
        <taxon>Ecdysozoa</taxon>
        <taxon>Nematoda</taxon>
        <taxon>Chromadorea</taxon>
        <taxon>Rhabditida</taxon>
        <taxon>Rhabditina</taxon>
        <taxon>Rhabditomorpha</taxon>
        <taxon>Strongyloidea</taxon>
        <taxon>Strongylidae</taxon>
        <taxon>Oesophagostomum</taxon>
    </lineage>
</organism>
<gene>
    <name evidence="2" type="ORF">OESDEN_18658</name>
</gene>
<evidence type="ECO:0000313" key="3">
    <source>
        <dbReference type="Proteomes" id="UP000053660"/>
    </source>
</evidence>
<protein>
    <submittedName>
        <fullName evidence="2">Uncharacterized protein</fullName>
    </submittedName>
</protein>
<feature type="compositionally biased region" description="Basic and acidic residues" evidence="1">
    <location>
        <begin position="53"/>
        <end position="71"/>
    </location>
</feature>
<dbReference type="OrthoDB" id="5819285at2759"/>
<accession>A0A0B1S9S5</accession>